<name>A0A8J3NHR6_9ACTN</name>
<accession>A0A8J3NHR6</accession>
<comment type="caution">
    <text evidence="1">The sequence shown here is derived from an EMBL/GenBank/DDBJ whole genome shotgun (WGS) entry which is preliminary data.</text>
</comment>
<keyword evidence="2" id="KW-1185">Reference proteome</keyword>
<gene>
    <name evidence="1" type="ORF">Cba03nite_30190</name>
</gene>
<dbReference type="EMBL" id="BONF01000016">
    <property type="protein sequence ID" value="GIF81670.1"/>
    <property type="molecule type" value="Genomic_DNA"/>
</dbReference>
<dbReference type="AlphaFoldDB" id="A0A8J3NHR6"/>
<evidence type="ECO:0000313" key="2">
    <source>
        <dbReference type="Proteomes" id="UP000601223"/>
    </source>
</evidence>
<reference evidence="1 2" key="1">
    <citation type="submission" date="2021-01" db="EMBL/GenBank/DDBJ databases">
        <title>Whole genome shotgun sequence of Catellatospora bangladeshensis NBRC 107357.</title>
        <authorList>
            <person name="Komaki H."/>
            <person name="Tamura T."/>
        </authorList>
    </citation>
    <scope>NUCLEOTIDE SEQUENCE [LARGE SCALE GENOMIC DNA]</scope>
    <source>
        <strain evidence="1 2">NBRC 107357</strain>
    </source>
</reference>
<protein>
    <submittedName>
        <fullName evidence="1">Uncharacterized protein</fullName>
    </submittedName>
</protein>
<evidence type="ECO:0000313" key="1">
    <source>
        <dbReference type="EMBL" id="GIF81670.1"/>
    </source>
</evidence>
<organism evidence="1 2">
    <name type="scientific">Catellatospora bangladeshensis</name>
    <dbReference type="NCBI Taxonomy" id="310355"/>
    <lineage>
        <taxon>Bacteria</taxon>
        <taxon>Bacillati</taxon>
        <taxon>Actinomycetota</taxon>
        <taxon>Actinomycetes</taxon>
        <taxon>Micromonosporales</taxon>
        <taxon>Micromonosporaceae</taxon>
        <taxon>Catellatospora</taxon>
    </lineage>
</organism>
<proteinExistence type="predicted"/>
<dbReference type="Proteomes" id="UP000601223">
    <property type="component" value="Unassembled WGS sequence"/>
</dbReference>
<sequence length="78" mass="8002">MEVVFDAEVEFAAVVVDEPAAAAYGEGGRFGLLGHAEDADVEGTQDVLAAPGAGDLYVVNHVSESGTGLRPKQDGRTV</sequence>